<evidence type="ECO:0000313" key="5">
    <source>
        <dbReference type="EMBL" id="CAD8372678.1"/>
    </source>
</evidence>
<reference evidence="5" key="1">
    <citation type="submission" date="2021-01" db="EMBL/GenBank/DDBJ databases">
        <authorList>
            <person name="Corre E."/>
            <person name="Pelletier E."/>
            <person name="Niang G."/>
            <person name="Scheremetjew M."/>
            <person name="Finn R."/>
            <person name="Kale V."/>
            <person name="Holt S."/>
            <person name="Cochrane G."/>
            <person name="Meng A."/>
            <person name="Brown T."/>
            <person name="Cohen L."/>
        </authorList>
    </citation>
    <scope>NUCLEOTIDE SEQUENCE</scope>
    <source>
        <strain evidence="5">Pbaha01</strain>
    </source>
</reference>
<accession>A0A7S0FQI7</accession>
<feature type="region of interest" description="Disordered" evidence="4">
    <location>
        <begin position="136"/>
        <end position="155"/>
    </location>
</feature>
<evidence type="ECO:0008006" key="6">
    <source>
        <dbReference type="Google" id="ProtNLM"/>
    </source>
</evidence>
<keyword evidence="3" id="KW-0687">Ribonucleoprotein</keyword>
<dbReference type="GO" id="GO:0002181">
    <property type="term" value="P:cytoplasmic translation"/>
    <property type="evidence" value="ECO:0007669"/>
    <property type="project" value="TreeGrafter"/>
</dbReference>
<dbReference type="InterPro" id="IPR041997">
    <property type="entry name" value="Ribosomal_eL6_KOW"/>
</dbReference>
<dbReference type="PANTHER" id="PTHR10715">
    <property type="entry name" value="60S RIBOSOMAL PROTEIN L6"/>
    <property type="match status" value="1"/>
</dbReference>
<protein>
    <recommendedName>
        <fullName evidence="6">60S ribosomal protein L6</fullName>
    </recommendedName>
</protein>
<dbReference type="PANTHER" id="PTHR10715:SF0">
    <property type="entry name" value="LARGE RIBOSOMAL SUBUNIT PROTEIN EL6"/>
    <property type="match status" value="1"/>
</dbReference>
<dbReference type="Gene3D" id="2.30.30.30">
    <property type="match status" value="1"/>
</dbReference>
<dbReference type="InterPro" id="IPR000915">
    <property type="entry name" value="60S_ribosomal_eL6"/>
</dbReference>
<dbReference type="GO" id="GO:0003723">
    <property type="term" value="F:RNA binding"/>
    <property type="evidence" value="ECO:0007669"/>
    <property type="project" value="TreeGrafter"/>
</dbReference>
<feature type="compositionally biased region" description="Basic and acidic residues" evidence="4">
    <location>
        <begin position="136"/>
        <end position="153"/>
    </location>
</feature>
<gene>
    <name evidence="5" type="ORF">PBAH0796_LOCUS20991</name>
</gene>
<name>A0A7S0FQI7_9DINO</name>
<evidence type="ECO:0000256" key="2">
    <source>
        <dbReference type="ARBA" id="ARBA00022980"/>
    </source>
</evidence>
<dbReference type="AlphaFoldDB" id="A0A7S0FQI7"/>
<dbReference type="EMBL" id="HBEG01034350">
    <property type="protein sequence ID" value="CAD8372678.1"/>
    <property type="molecule type" value="Transcribed_RNA"/>
</dbReference>
<dbReference type="FunFam" id="2.30.30.30:FF:000014">
    <property type="entry name" value="60S ribosomal protein L6"/>
    <property type="match status" value="1"/>
</dbReference>
<proteinExistence type="inferred from homology"/>
<dbReference type="InterPro" id="IPR014722">
    <property type="entry name" value="Rib_uL2_dom2"/>
</dbReference>
<organism evidence="5">
    <name type="scientific">Pyrodinium bahamense</name>
    <dbReference type="NCBI Taxonomy" id="73915"/>
    <lineage>
        <taxon>Eukaryota</taxon>
        <taxon>Sar</taxon>
        <taxon>Alveolata</taxon>
        <taxon>Dinophyceae</taxon>
        <taxon>Gonyaulacales</taxon>
        <taxon>Pyrocystaceae</taxon>
        <taxon>Pyrodinium</taxon>
    </lineage>
</organism>
<feature type="region of interest" description="Disordered" evidence="4">
    <location>
        <begin position="1"/>
        <end position="36"/>
    </location>
</feature>
<dbReference type="Pfam" id="PF01159">
    <property type="entry name" value="Ribosomal_L6e"/>
    <property type="match status" value="1"/>
</dbReference>
<evidence type="ECO:0000256" key="3">
    <source>
        <dbReference type="ARBA" id="ARBA00023274"/>
    </source>
</evidence>
<sequence length="185" mass="21025">MGHAGQHKNTHKTYGRTKKVTLKATSSSSKPRKTAKLRESITPGTVLILLAGRYRGRRAVFLKQLESGLLLITGPWAVNKIPLRRVNQRYCIATSHKIDLKGADYSSVSDEWFKREGDDKKKKAKKSESAFFATETEKKGISEEKKAEQKSMDEPVVNGLSQMEKVYLRAYFSLSDKMYPHELKF</sequence>
<keyword evidence="2" id="KW-0689">Ribosomal protein</keyword>
<dbReference type="InterPro" id="IPR008991">
    <property type="entry name" value="Translation_prot_SH3-like_sf"/>
</dbReference>
<dbReference type="GO" id="GO:0003735">
    <property type="term" value="F:structural constituent of ribosome"/>
    <property type="evidence" value="ECO:0007669"/>
    <property type="project" value="InterPro"/>
</dbReference>
<dbReference type="GO" id="GO:0022625">
    <property type="term" value="C:cytosolic large ribosomal subunit"/>
    <property type="evidence" value="ECO:0007669"/>
    <property type="project" value="TreeGrafter"/>
</dbReference>
<feature type="compositionally biased region" description="Basic residues" evidence="4">
    <location>
        <begin position="1"/>
        <end position="21"/>
    </location>
</feature>
<evidence type="ECO:0000256" key="4">
    <source>
        <dbReference type="SAM" id="MobiDB-lite"/>
    </source>
</evidence>
<dbReference type="SUPFAM" id="SSF50104">
    <property type="entry name" value="Translation proteins SH3-like domain"/>
    <property type="match status" value="1"/>
</dbReference>
<dbReference type="CDD" id="cd13156">
    <property type="entry name" value="KOW_RPL6"/>
    <property type="match status" value="1"/>
</dbReference>
<evidence type="ECO:0000256" key="1">
    <source>
        <dbReference type="ARBA" id="ARBA00010592"/>
    </source>
</evidence>
<comment type="similarity">
    <text evidence="1">Belongs to the eukaryotic ribosomal protein eL6 family.</text>
</comment>
<dbReference type="GO" id="GO:0000027">
    <property type="term" value="P:ribosomal large subunit assembly"/>
    <property type="evidence" value="ECO:0007669"/>
    <property type="project" value="TreeGrafter"/>
</dbReference>